<feature type="transmembrane region" description="Helical" evidence="4">
    <location>
        <begin position="39"/>
        <end position="58"/>
    </location>
</feature>
<dbReference type="Gene3D" id="1.20.1250.20">
    <property type="entry name" value="MFS general substrate transporter like domains"/>
    <property type="match status" value="2"/>
</dbReference>
<dbReference type="STRING" id="989403.SAMN05421798_107297"/>
<keyword evidence="2 4" id="KW-1133">Transmembrane helix</keyword>
<gene>
    <name evidence="6" type="ORF">PsAD2_01080</name>
</gene>
<feature type="transmembrane region" description="Helical" evidence="4">
    <location>
        <begin position="162"/>
        <end position="180"/>
    </location>
</feature>
<evidence type="ECO:0000313" key="7">
    <source>
        <dbReference type="Proteomes" id="UP000076577"/>
    </source>
</evidence>
<dbReference type="InterPro" id="IPR036259">
    <property type="entry name" value="MFS_trans_sf"/>
</dbReference>
<comment type="caution">
    <text evidence="6">The sequence shown here is derived from an EMBL/GenBank/DDBJ whole genome shotgun (WGS) entry which is preliminary data.</text>
</comment>
<feature type="transmembrane region" description="Helical" evidence="4">
    <location>
        <begin position="140"/>
        <end position="156"/>
    </location>
</feature>
<name>A0A166A3Q0_9HYPH</name>
<dbReference type="PROSITE" id="PS50850">
    <property type="entry name" value="MFS"/>
    <property type="match status" value="1"/>
</dbReference>
<evidence type="ECO:0000256" key="1">
    <source>
        <dbReference type="ARBA" id="ARBA00022692"/>
    </source>
</evidence>
<evidence type="ECO:0000256" key="2">
    <source>
        <dbReference type="ARBA" id="ARBA00022989"/>
    </source>
</evidence>
<keyword evidence="1 4" id="KW-0812">Transmembrane</keyword>
<feature type="transmembrane region" description="Helical" evidence="4">
    <location>
        <begin position="12"/>
        <end position="33"/>
    </location>
</feature>
<dbReference type="InterPro" id="IPR020846">
    <property type="entry name" value="MFS_dom"/>
</dbReference>
<dbReference type="Pfam" id="PF07690">
    <property type="entry name" value="MFS_1"/>
    <property type="match status" value="2"/>
</dbReference>
<feature type="transmembrane region" description="Helical" evidence="4">
    <location>
        <begin position="215"/>
        <end position="236"/>
    </location>
</feature>
<feature type="transmembrane region" description="Helical" evidence="4">
    <location>
        <begin position="95"/>
        <end position="119"/>
    </location>
</feature>
<dbReference type="EMBL" id="LMCB01000006">
    <property type="protein sequence ID" value="KZL20594.1"/>
    <property type="molecule type" value="Genomic_DNA"/>
</dbReference>
<sequence>MKLNKAMLGTNFFAGDVVGGIGPYLAIYLLTGLQWSPGSIGIALAIGSLTTVALQTPAGAFIDTTTKKRLLLASCALLIGLATISILLFSQYPVVIYIAQIFMGIAVAFVGPCIAAITLGISGPEHFTVQMGANQAANHTGNVFAAILGAGLALWISAEGVFWLVAIMAMGMAVSIAMVNGSAINHTAARGGLHHTANAGDAPSTIGTILADKRLLTLVLCVFMFHFSNAAMLPLVGQKLSVNSNVNIGIAFASACIIVAQFWMTLMSLLCAAKADSWGRKPLFLVAFFILPIRGLLFMWFEDPVALISVQSLDGIANGIFGVIILLIAADLTRGTGRFNLVQGALAAVVGIGSAFSNLVAEEIVQFFGYSPAFITLAILAFIGASMYLFFMPETMAAQSDEDEQAPPQQTS</sequence>
<evidence type="ECO:0000259" key="5">
    <source>
        <dbReference type="PROSITE" id="PS50850"/>
    </source>
</evidence>
<dbReference type="AlphaFoldDB" id="A0A166A3Q0"/>
<evidence type="ECO:0000256" key="4">
    <source>
        <dbReference type="SAM" id="Phobius"/>
    </source>
</evidence>
<dbReference type="GO" id="GO:0022857">
    <property type="term" value="F:transmembrane transporter activity"/>
    <property type="evidence" value="ECO:0007669"/>
    <property type="project" value="InterPro"/>
</dbReference>
<evidence type="ECO:0000313" key="6">
    <source>
        <dbReference type="EMBL" id="KZL20594.1"/>
    </source>
</evidence>
<feature type="transmembrane region" description="Helical" evidence="4">
    <location>
        <begin position="248"/>
        <end position="271"/>
    </location>
</feature>
<accession>A0A166A3Q0</accession>
<dbReference type="Proteomes" id="UP000076577">
    <property type="component" value="Unassembled WGS sequence"/>
</dbReference>
<dbReference type="PATRIC" id="fig|989403.3.peg.1164"/>
<protein>
    <submittedName>
        <fullName evidence="6">Major Facilitator Superfamily protein</fullName>
    </submittedName>
</protein>
<organism evidence="6 7">
    <name type="scientific">Pseudovibrio axinellae</name>
    <dbReference type="NCBI Taxonomy" id="989403"/>
    <lineage>
        <taxon>Bacteria</taxon>
        <taxon>Pseudomonadati</taxon>
        <taxon>Pseudomonadota</taxon>
        <taxon>Alphaproteobacteria</taxon>
        <taxon>Hyphomicrobiales</taxon>
        <taxon>Stappiaceae</taxon>
        <taxon>Pseudovibrio</taxon>
    </lineage>
</organism>
<reference evidence="6 7" key="1">
    <citation type="journal article" date="2016" name="Front. Microbiol.">
        <title>Comparative Genomic Analysis Reveals a Diverse Repertoire of Genes Involved in Prokaryote-Eukaryote Interactions within the Pseudovibrio Genus.</title>
        <authorList>
            <person name="Romano S."/>
            <person name="Fernandez-Guerra A."/>
            <person name="Reen F.J."/>
            <person name="Glockner F.O."/>
            <person name="Crowley S.P."/>
            <person name="O'Sullivan O."/>
            <person name="Cotter P.D."/>
            <person name="Adams C."/>
            <person name="Dobson A.D."/>
            <person name="O'Gara F."/>
        </authorList>
    </citation>
    <scope>NUCLEOTIDE SEQUENCE [LARGE SCALE GENOMIC DNA]</scope>
    <source>
        <strain evidence="6 7">Ad2</strain>
    </source>
</reference>
<feature type="transmembrane region" description="Helical" evidence="4">
    <location>
        <begin position="307"/>
        <end position="329"/>
    </location>
</feature>
<keyword evidence="7" id="KW-1185">Reference proteome</keyword>
<dbReference type="InterPro" id="IPR011701">
    <property type="entry name" value="MFS"/>
</dbReference>
<proteinExistence type="predicted"/>
<feature type="transmembrane region" description="Helical" evidence="4">
    <location>
        <begin position="283"/>
        <end position="301"/>
    </location>
</feature>
<dbReference type="SUPFAM" id="SSF103473">
    <property type="entry name" value="MFS general substrate transporter"/>
    <property type="match status" value="1"/>
</dbReference>
<evidence type="ECO:0000256" key="3">
    <source>
        <dbReference type="ARBA" id="ARBA00023136"/>
    </source>
</evidence>
<keyword evidence="3 4" id="KW-0472">Membrane</keyword>
<dbReference type="PANTHER" id="PTHR23539:SF1">
    <property type="entry name" value="MAJOR FACILITATOR SUPERFAMILY (MFS) PROFILE DOMAIN-CONTAINING PROTEIN"/>
    <property type="match status" value="1"/>
</dbReference>
<dbReference type="RefSeq" id="WP_068003432.1">
    <property type="nucleotide sequence ID" value="NZ_FOFM01000007.1"/>
</dbReference>
<feature type="transmembrane region" description="Helical" evidence="4">
    <location>
        <begin position="341"/>
        <end position="361"/>
    </location>
</feature>
<dbReference type="OrthoDB" id="9812574at2"/>
<dbReference type="PANTHER" id="PTHR23539">
    <property type="entry name" value="MFS TRANSPORTER"/>
    <property type="match status" value="1"/>
</dbReference>
<feature type="domain" description="Major facilitator superfamily (MFS) profile" evidence="5">
    <location>
        <begin position="1"/>
        <end position="396"/>
    </location>
</feature>
<feature type="transmembrane region" description="Helical" evidence="4">
    <location>
        <begin position="367"/>
        <end position="391"/>
    </location>
</feature>
<feature type="transmembrane region" description="Helical" evidence="4">
    <location>
        <begin position="70"/>
        <end position="89"/>
    </location>
</feature>